<gene>
    <name evidence="5" type="ORF">B0I71DRAFT_132790</name>
    <name evidence="4" type="ORF">YALI1_E22029g</name>
</gene>
<dbReference type="VEuPathDB" id="FungiDB:YALI1_E22029g"/>
<dbReference type="GO" id="GO:0072344">
    <property type="term" value="P:rescue of stalled ribosome"/>
    <property type="evidence" value="ECO:0007669"/>
    <property type="project" value="InterPro"/>
</dbReference>
<feature type="region of interest" description="Disordered" evidence="2">
    <location>
        <begin position="71"/>
        <end position="124"/>
    </location>
</feature>
<evidence type="ECO:0000313" key="5">
    <source>
        <dbReference type="EMBL" id="RDW25308.1"/>
    </source>
</evidence>
<evidence type="ECO:0000313" key="4">
    <source>
        <dbReference type="EMBL" id="AOW05605.1"/>
    </source>
</evidence>
<dbReference type="EMBL" id="CP017557">
    <property type="protein sequence ID" value="AOW05605.1"/>
    <property type="molecule type" value="Genomic_DNA"/>
</dbReference>
<name>A0A1D8NJ04_YARLL</name>
<reference evidence="5 7" key="2">
    <citation type="submission" date="2018-07" db="EMBL/GenBank/DDBJ databases">
        <title>Draft Genome Assemblies for Five Robust Yarrowia lipolytica Strains Exhibiting High Lipid Production and Pentose Sugar Utilization and Sugar Alcohol Secretion from Undetoxified Lignocellulosic Biomass Hydrolysates.</title>
        <authorList>
            <consortium name="DOE Joint Genome Institute"/>
            <person name="Walker C."/>
            <person name="Ryu S."/>
            <person name="Na H."/>
            <person name="Zane M."/>
            <person name="LaButti K."/>
            <person name="Lipzen A."/>
            <person name="Haridas S."/>
            <person name="Barry K."/>
            <person name="Grigoriev I.V."/>
            <person name="Quarterman J."/>
            <person name="Slininger P."/>
            <person name="Dien B."/>
            <person name="Trinh C.T."/>
        </authorList>
    </citation>
    <scope>NUCLEOTIDE SEQUENCE [LARGE SCALE GENOMIC DNA]</scope>
    <source>
        <strain evidence="5 7">YB392</strain>
    </source>
</reference>
<dbReference type="Proteomes" id="UP000182444">
    <property type="component" value="Chromosome 1E"/>
</dbReference>
<dbReference type="GO" id="GO:0180022">
    <property type="term" value="C:RQC-trigger complex"/>
    <property type="evidence" value="ECO:0007669"/>
    <property type="project" value="InterPro"/>
</dbReference>
<dbReference type="RefSeq" id="XP_504100.1">
    <property type="nucleotide sequence ID" value="XM_504100.1"/>
</dbReference>
<dbReference type="PANTHER" id="PTHR12963">
    <property type="entry name" value="THYROID RECEPTOR INTERACTING PROTEIN RELATED"/>
    <property type="match status" value="1"/>
</dbReference>
<dbReference type="Proteomes" id="UP000256601">
    <property type="component" value="Unassembled WGS sequence"/>
</dbReference>
<proteinExistence type="predicted"/>
<accession>A0A1D8NJ04</accession>
<protein>
    <submittedName>
        <fullName evidence="5">Putative zinc finger motif, C2HC5-type-domain-containing protein</fullName>
    </submittedName>
</protein>
<dbReference type="KEGG" id="yli:2911713"/>
<keyword evidence="1" id="KW-0175">Coiled coil</keyword>
<dbReference type="Pfam" id="PF06221">
    <property type="entry name" value="zf-C2HC5"/>
    <property type="match status" value="1"/>
</dbReference>
<evidence type="ECO:0000259" key="3">
    <source>
        <dbReference type="Pfam" id="PF06221"/>
    </source>
</evidence>
<dbReference type="InterPro" id="IPR009349">
    <property type="entry name" value="TRIP4/RQT4_C2HC5_Znf"/>
</dbReference>
<feature type="coiled-coil region" evidence="1">
    <location>
        <begin position="265"/>
        <end position="303"/>
    </location>
</feature>
<dbReference type="VEuPathDB" id="FungiDB:YALI0_E18326g"/>
<evidence type="ECO:0000256" key="1">
    <source>
        <dbReference type="SAM" id="Coils"/>
    </source>
</evidence>
<dbReference type="GO" id="GO:0008270">
    <property type="term" value="F:zinc ion binding"/>
    <property type="evidence" value="ECO:0007669"/>
    <property type="project" value="InterPro"/>
</dbReference>
<dbReference type="OrthoDB" id="338816at2759"/>
<dbReference type="InterPro" id="IPR039128">
    <property type="entry name" value="TRIP4-like"/>
</dbReference>
<feature type="region of interest" description="Disordered" evidence="2">
    <location>
        <begin position="351"/>
        <end position="386"/>
    </location>
</feature>
<dbReference type="PANTHER" id="PTHR12963:SF4">
    <property type="entry name" value="ACTIVATING SIGNAL COINTEGRATOR 1"/>
    <property type="match status" value="1"/>
</dbReference>
<dbReference type="GeneID" id="2911713"/>
<feature type="compositionally biased region" description="Basic and acidic residues" evidence="2">
    <location>
        <begin position="99"/>
        <end position="114"/>
    </location>
</feature>
<feature type="compositionally biased region" description="Acidic residues" evidence="2">
    <location>
        <begin position="376"/>
        <end position="386"/>
    </location>
</feature>
<feature type="compositionally biased region" description="Basic and acidic residues" evidence="2">
    <location>
        <begin position="71"/>
        <end position="89"/>
    </location>
</feature>
<dbReference type="GO" id="GO:0045893">
    <property type="term" value="P:positive regulation of DNA-templated transcription"/>
    <property type="evidence" value="ECO:0007669"/>
    <property type="project" value="TreeGrafter"/>
</dbReference>
<dbReference type="GO" id="GO:0005634">
    <property type="term" value="C:nucleus"/>
    <property type="evidence" value="ECO:0007669"/>
    <property type="project" value="InterPro"/>
</dbReference>
<evidence type="ECO:0000313" key="7">
    <source>
        <dbReference type="Proteomes" id="UP000256601"/>
    </source>
</evidence>
<dbReference type="OMA" id="MWASPQE"/>
<dbReference type="AlphaFoldDB" id="A0A1D8NJ04"/>
<dbReference type="eggNOG" id="KOG2845">
    <property type="taxonomic scope" value="Eukaryota"/>
</dbReference>
<sequence length="455" mass="51642">MEKYTVTEEYAKDMVGRLLGGFDKETVAQLVDQGMKKTDPLEVHSYFVELLGESEPVFRFVEEFNRKRFSSKKLEKSKAEKMAKSEPPKKKASWATRTAGEKVEEEKQKKEKTPRNRLAGVGKGGATTSELLDLKPKTKAKNKIKVDSIAEIDQALRDLELVEHGDVRKDGTTARAKCDCMASRHPLLEVAPNCMNCGKIHCLKEGLGPCTFCGTPLLSAEERNEISSVLYQQKEDIRSVNAPKQAVPKKKQKAIKYNLSNAGGRAAQEEAIKQMEEENRQAQEAKEKELQQAKERLDTLMAFQDSQAERTRIIDNVGDFELPSAGVNQWASATERALQLKKQQRQMAKMEERDARKKGKKHVISLGLDGKIREQEMEDDSTDDEELRELESKIKSEKQEVAELNSQNVWNPAMADSKLKRVKYVSRGDVQERRVEERGIIDIDGEDDEERLMRL</sequence>
<evidence type="ECO:0000256" key="2">
    <source>
        <dbReference type="SAM" id="MobiDB-lite"/>
    </source>
</evidence>
<evidence type="ECO:0000313" key="6">
    <source>
        <dbReference type="Proteomes" id="UP000182444"/>
    </source>
</evidence>
<dbReference type="EMBL" id="KZ857338">
    <property type="protein sequence ID" value="RDW25308.1"/>
    <property type="molecule type" value="Genomic_DNA"/>
</dbReference>
<organism evidence="4 6">
    <name type="scientific">Yarrowia lipolytica</name>
    <name type="common">Candida lipolytica</name>
    <dbReference type="NCBI Taxonomy" id="4952"/>
    <lineage>
        <taxon>Eukaryota</taxon>
        <taxon>Fungi</taxon>
        <taxon>Dikarya</taxon>
        <taxon>Ascomycota</taxon>
        <taxon>Saccharomycotina</taxon>
        <taxon>Dipodascomycetes</taxon>
        <taxon>Dipodascales</taxon>
        <taxon>Dipodascales incertae sedis</taxon>
        <taxon>Yarrowia</taxon>
    </lineage>
</organism>
<feature type="domain" description="TRIP4/RQT4 C2HC5-type zinc finger" evidence="3">
    <location>
        <begin position="176"/>
        <end position="226"/>
    </location>
</feature>
<reference evidence="4 6" key="1">
    <citation type="journal article" date="2016" name="PLoS ONE">
        <title>Sequence Assembly of Yarrowia lipolytica Strain W29/CLIB89 Shows Transposable Element Diversity.</title>
        <authorList>
            <person name="Magnan C."/>
            <person name="Yu J."/>
            <person name="Chang I."/>
            <person name="Jahn E."/>
            <person name="Kanomata Y."/>
            <person name="Wu J."/>
            <person name="Zeller M."/>
            <person name="Oakes M."/>
            <person name="Baldi P."/>
            <person name="Sandmeyer S."/>
        </authorList>
    </citation>
    <scope>NUCLEOTIDE SEQUENCE [LARGE SCALE GENOMIC DNA]</scope>
    <source>
        <strain evidence="4">CLIB89</strain>
        <strain evidence="6">CLIB89(W29)</strain>
    </source>
</reference>